<dbReference type="PANTHER" id="PTHR30160">
    <property type="entry name" value="TETRAACYLDISACCHARIDE 4'-KINASE-RELATED"/>
    <property type="match status" value="1"/>
</dbReference>
<dbReference type="EMBL" id="JAUEIF010000001">
    <property type="protein sequence ID" value="MDN0024022.1"/>
    <property type="molecule type" value="Genomic_DNA"/>
</dbReference>
<organism evidence="4 6">
    <name type="scientific">Leyella lascolaii</name>
    <dbReference type="NCBI Taxonomy" id="1776379"/>
    <lineage>
        <taxon>Bacteria</taxon>
        <taxon>Pseudomonadati</taxon>
        <taxon>Bacteroidota</taxon>
        <taxon>Bacteroidia</taxon>
        <taxon>Bacteroidales</taxon>
        <taxon>Prevotellaceae</taxon>
        <taxon>Leyella</taxon>
    </lineage>
</organism>
<dbReference type="GO" id="GO:0005829">
    <property type="term" value="C:cytosol"/>
    <property type="evidence" value="ECO:0007669"/>
    <property type="project" value="TreeGrafter"/>
</dbReference>
<evidence type="ECO:0000313" key="4">
    <source>
        <dbReference type="EMBL" id="MDN0024022.1"/>
    </source>
</evidence>
<protein>
    <submittedName>
        <fullName evidence="4">Glycosyltransferase family 9 protein</fullName>
        <ecNumber evidence="4">2.4.-.-</ecNumber>
    </submittedName>
</protein>
<dbReference type="Gene3D" id="3.40.50.2000">
    <property type="entry name" value="Glycogen Phosphorylase B"/>
    <property type="match status" value="2"/>
</dbReference>
<dbReference type="Proteomes" id="UP001167831">
    <property type="component" value="Unassembled WGS sequence"/>
</dbReference>
<dbReference type="AlphaFoldDB" id="A0AAW7JGM3"/>
<dbReference type="Pfam" id="PF01075">
    <property type="entry name" value="Glyco_transf_9"/>
    <property type="match status" value="1"/>
</dbReference>
<dbReference type="PANTHER" id="PTHR30160:SF22">
    <property type="entry name" value="LIPOPOLYSACCHARIDE CORE BIOSYNTHESIS PROTEIN"/>
    <property type="match status" value="1"/>
</dbReference>
<dbReference type="SUPFAM" id="SSF53756">
    <property type="entry name" value="UDP-Glycosyltransferase/glycogen phosphorylase"/>
    <property type="match status" value="1"/>
</dbReference>
<dbReference type="EC" id="2.4.-.-" evidence="4"/>
<dbReference type="EMBL" id="JAUEIE010000001">
    <property type="protein sequence ID" value="MDN0021525.1"/>
    <property type="molecule type" value="Genomic_DNA"/>
</dbReference>
<comment type="caution">
    <text evidence="4">The sequence shown here is derived from an EMBL/GenBank/DDBJ whole genome shotgun (WGS) entry which is preliminary data.</text>
</comment>
<dbReference type="GO" id="GO:0009244">
    <property type="term" value="P:lipopolysaccharide core region biosynthetic process"/>
    <property type="evidence" value="ECO:0007669"/>
    <property type="project" value="TreeGrafter"/>
</dbReference>
<dbReference type="Proteomes" id="UP001168478">
    <property type="component" value="Unassembled WGS sequence"/>
</dbReference>
<evidence type="ECO:0000313" key="6">
    <source>
        <dbReference type="Proteomes" id="UP001168478"/>
    </source>
</evidence>
<keyword evidence="5" id="KW-1185">Reference proteome</keyword>
<keyword evidence="2 4" id="KW-0808">Transferase</keyword>
<evidence type="ECO:0000256" key="1">
    <source>
        <dbReference type="ARBA" id="ARBA00022676"/>
    </source>
</evidence>
<dbReference type="RefSeq" id="WP_273531344.1">
    <property type="nucleotide sequence ID" value="NZ_CALUKV010000006.1"/>
</dbReference>
<dbReference type="InterPro" id="IPR051199">
    <property type="entry name" value="LPS_LOS_Heptosyltrfase"/>
</dbReference>
<sequence length="354" mass="39524">MKTDHLLIMRFSGLGDVAMTVPLVWSLARRYPHLRITVLSSPFARVLFDSMAPNVGFMEADLKNEYRGVKGLNALYRRLTAKQFTAIADLHNVLRSGYLRMRFNIDRYRVEHIDKHRRERRQLVATTGKQLVQLPSVFELYADVLARLGYPVDMEFDSMFPPTGGNIRLISPLVGEKKPFQQWIGIAPFGAYQGKTYPLPLMEGVIDELTRRHPSCRIFLFGDGSERERLALDAMADSRKNCINASAALGSVYNELVLMSHLDVMLSMDSAAMHLASIAGATVVSVWGATHPLAGYTGWRQRADDVVQADLSCRPCSISGNRPCLRGDYACLTSIEPGRVADSVDRVLVRYGGV</sequence>
<evidence type="ECO:0000256" key="2">
    <source>
        <dbReference type="ARBA" id="ARBA00022679"/>
    </source>
</evidence>
<gene>
    <name evidence="3" type="ORF">QVN81_00575</name>
    <name evidence="4" type="ORF">QVN84_00570</name>
</gene>
<dbReference type="CDD" id="cd03789">
    <property type="entry name" value="GT9_LPS_heptosyltransferase"/>
    <property type="match status" value="1"/>
</dbReference>
<evidence type="ECO:0000313" key="3">
    <source>
        <dbReference type="EMBL" id="MDN0021525.1"/>
    </source>
</evidence>
<reference evidence="4" key="1">
    <citation type="submission" date="2023-06" db="EMBL/GenBank/DDBJ databases">
        <authorList>
            <person name="Zeman M."/>
            <person name="Kubasova T."/>
            <person name="Jahodarova E."/>
            <person name="Nykrynova M."/>
            <person name="Rychlik I."/>
        </authorList>
    </citation>
    <scope>NUCLEOTIDE SEQUENCE</scope>
    <source>
        <strain evidence="4">ET15</strain>
        <strain evidence="3">ET37</strain>
    </source>
</reference>
<name>A0AAW7JGM3_9BACT</name>
<accession>A0AAW7JGM3</accession>
<reference evidence="4" key="2">
    <citation type="submission" date="2023-08" db="EMBL/GenBank/DDBJ databases">
        <title>Identification and characterization of horizontal gene transfer across gut microbiota members of farm animals based on homology search.</title>
        <authorList>
            <person name="Schwarzerova J."/>
            <person name="Nykrynova M."/>
            <person name="Jureckova K."/>
            <person name="Cejkova D."/>
            <person name="Rychlik I."/>
        </authorList>
    </citation>
    <scope>NUCLEOTIDE SEQUENCE</scope>
    <source>
        <strain evidence="4">ET15</strain>
        <strain evidence="3">ET37</strain>
    </source>
</reference>
<evidence type="ECO:0000313" key="5">
    <source>
        <dbReference type="Proteomes" id="UP001167831"/>
    </source>
</evidence>
<proteinExistence type="predicted"/>
<dbReference type="GO" id="GO:0008713">
    <property type="term" value="F:ADP-heptose-lipopolysaccharide heptosyltransferase activity"/>
    <property type="evidence" value="ECO:0007669"/>
    <property type="project" value="TreeGrafter"/>
</dbReference>
<keyword evidence="1 4" id="KW-0328">Glycosyltransferase</keyword>
<dbReference type="InterPro" id="IPR002201">
    <property type="entry name" value="Glyco_trans_9"/>
</dbReference>